<name>A0A1Z5T1B6_HORWE</name>
<evidence type="ECO:0000313" key="2">
    <source>
        <dbReference type="EMBL" id="OTA28642.1"/>
    </source>
</evidence>
<evidence type="ECO:0000313" key="3">
    <source>
        <dbReference type="Proteomes" id="UP000194280"/>
    </source>
</evidence>
<accession>A0A1Z5T1B6</accession>
<dbReference type="PANTHER" id="PTHR42085">
    <property type="entry name" value="F-BOX DOMAIN-CONTAINING PROTEIN"/>
    <property type="match status" value="1"/>
</dbReference>
<gene>
    <name evidence="2" type="ORF">BTJ68_09000</name>
</gene>
<evidence type="ECO:0000256" key="1">
    <source>
        <dbReference type="SAM" id="MobiDB-lite"/>
    </source>
</evidence>
<dbReference type="VEuPathDB" id="FungiDB:BTJ68_09000"/>
<reference evidence="2 3" key="1">
    <citation type="submission" date="2017-01" db="EMBL/GenBank/DDBJ databases">
        <title>The recent genome duplication of the halophilic yeast Hortaea werneckii: insights from long-read sequencing.</title>
        <authorList>
            <person name="Sinha S."/>
            <person name="Flibotte S."/>
            <person name="Neira M."/>
            <person name="Lenassi M."/>
            <person name="Gostincar C."/>
            <person name="Stajich J.E."/>
            <person name="Nislow C.E."/>
        </authorList>
    </citation>
    <scope>NUCLEOTIDE SEQUENCE [LARGE SCALE GENOMIC DNA]</scope>
    <source>
        <strain evidence="2 3">EXF-2000</strain>
    </source>
</reference>
<comment type="caution">
    <text evidence="2">The sequence shown here is derived from an EMBL/GenBank/DDBJ whole genome shotgun (WGS) entry which is preliminary data.</text>
</comment>
<feature type="region of interest" description="Disordered" evidence="1">
    <location>
        <begin position="1"/>
        <end position="41"/>
    </location>
</feature>
<dbReference type="InterPro" id="IPR038883">
    <property type="entry name" value="AN11006-like"/>
</dbReference>
<dbReference type="InParanoid" id="A0A1Z5T1B6"/>
<organism evidence="2 3">
    <name type="scientific">Hortaea werneckii EXF-2000</name>
    <dbReference type="NCBI Taxonomy" id="1157616"/>
    <lineage>
        <taxon>Eukaryota</taxon>
        <taxon>Fungi</taxon>
        <taxon>Dikarya</taxon>
        <taxon>Ascomycota</taxon>
        <taxon>Pezizomycotina</taxon>
        <taxon>Dothideomycetes</taxon>
        <taxon>Dothideomycetidae</taxon>
        <taxon>Mycosphaerellales</taxon>
        <taxon>Teratosphaeriaceae</taxon>
        <taxon>Hortaea</taxon>
    </lineage>
</organism>
<dbReference type="AlphaFoldDB" id="A0A1Z5T1B6"/>
<feature type="compositionally biased region" description="Low complexity" evidence="1">
    <location>
        <begin position="17"/>
        <end position="34"/>
    </location>
</feature>
<sequence length="552" mass="62754">MELPVRTRRDSAAFATKRQQQVFAKEQQRQQQQQQKKRAPRTTFLVLPRELRDQIYGYLLSHEYTKMPPYHTRPAVARGHQSEADNRDWGAAHTYGFHVNILAVNKQIRQEATEELLRRNTFVLISWKWEGLGDLLHQFDLPIITDNQKAIATVAKSKLNALRLHLDFPTDEGPVKSLLMLHSDLDVFCRTIRYLCATSDWPAHFVAKHSKPAGDWFGVYTNHHMPAFVTKIQLNDVDGESEAEVIEKKAKLLAPLIDLRIAGQKLKVLTPHVGAAQSEYAKIVDDLTKLAAPSLVWAKIAAWDLLDIMLDLMTAANKLCREGDYDRALTHYSDISFGVPCRHLLCNLPPQIAESDAAPPVMMGLRVLVDAIAASGWLCLRRESFEMAGDAFRLGQLIFKMVNGFPNCDETLTPLGSEHASWVNEMPFWHFSALASFFEHPFPLAHYLDLLETLRQQCPDVTYITHDLDVLVGLSEGTQTIDLKDRPKLLDKFSVRAFPPRTFIFQIPEHIVRPTKVSGWHDLEQYEDATASFKDSLKLGSHTYACFPKPKE</sequence>
<feature type="compositionally biased region" description="Basic and acidic residues" evidence="1">
    <location>
        <begin position="1"/>
        <end position="11"/>
    </location>
</feature>
<dbReference type="PANTHER" id="PTHR42085:SF1">
    <property type="entry name" value="F-BOX DOMAIN-CONTAINING PROTEIN"/>
    <property type="match status" value="1"/>
</dbReference>
<evidence type="ECO:0008006" key="4">
    <source>
        <dbReference type="Google" id="ProtNLM"/>
    </source>
</evidence>
<keyword evidence="3" id="KW-1185">Reference proteome</keyword>
<dbReference type="EMBL" id="MUNK01000157">
    <property type="protein sequence ID" value="OTA28642.1"/>
    <property type="molecule type" value="Genomic_DNA"/>
</dbReference>
<protein>
    <recommendedName>
        <fullName evidence="4">F-box domain-containing protein</fullName>
    </recommendedName>
</protein>
<proteinExistence type="predicted"/>
<dbReference type="Proteomes" id="UP000194280">
    <property type="component" value="Unassembled WGS sequence"/>
</dbReference>
<dbReference type="OrthoDB" id="3672650at2759"/>